<dbReference type="InterPro" id="IPR050879">
    <property type="entry name" value="Acyltransferase_3"/>
</dbReference>
<name>A0A5C1YI36_9MICO</name>
<gene>
    <name evidence="3" type="ORF">FLP10_12195</name>
</gene>
<dbReference type="EMBL" id="CP043505">
    <property type="protein sequence ID" value="QEO15090.1"/>
    <property type="molecule type" value="Genomic_DNA"/>
</dbReference>
<feature type="transmembrane region" description="Helical" evidence="1">
    <location>
        <begin position="244"/>
        <end position="268"/>
    </location>
</feature>
<keyword evidence="1" id="KW-1133">Transmembrane helix</keyword>
<dbReference type="PANTHER" id="PTHR23028:SF131">
    <property type="entry name" value="BLR2367 PROTEIN"/>
    <property type="match status" value="1"/>
</dbReference>
<dbReference type="GO" id="GO:0000271">
    <property type="term" value="P:polysaccharide biosynthetic process"/>
    <property type="evidence" value="ECO:0007669"/>
    <property type="project" value="TreeGrafter"/>
</dbReference>
<dbReference type="Pfam" id="PF01757">
    <property type="entry name" value="Acyl_transf_3"/>
    <property type="match status" value="1"/>
</dbReference>
<dbReference type="GO" id="GO:0016747">
    <property type="term" value="F:acyltransferase activity, transferring groups other than amino-acyl groups"/>
    <property type="evidence" value="ECO:0007669"/>
    <property type="project" value="InterPro"/>
</dbReference>
<reference evidence="3 4" key="1">
    <citation type="submission" date="2019-09" db="EMBL/GenBank/DDBJ databases">
        <title>Genome sequencing of strain KACC 19306.</title>
        <authorList>
            <person name="Heo J."/>
            <person name="Kim S.-J."/>
            <person name="Kim J.-S."/>
            <person name="Hong S.-B."/>
            <person name="Kwon S.-W."/>
        </authorList>
    </citation>
    <scope>NUCLEOTIDE SEQUENCE [LARGE SCALE GENOMIC DNA]</scope>
    <source>
        <strain evidence="3 4">KACC 19306</strain>
    </source>
</reference>
<dbReference type="InterPro" id="IPR002656">
    <property type="entry name" value="Acyl_transf_3_dom"/>
</dbReference>
<dbReference type="OrthoDB" id="5242306at2"/>
<evidence type="ECO:0000313" key="4">
    <source>
        <dbReference type="Proteomes" id="UP000324678"/>
    </source>
</evidence>
<feature type="transmembrane region" description="Helical" evidence="1">
    <location>
        <begin position="280"/>
        <end position="298"/>
    </location>
</feature>
<keyword evidence="4" id="KW-1185">Reference proteome</keyword>
<organism evidence="3 4">
    <name type="scientific">Agromyces intestinalis</name>
    <dbReference type="NCBI Taxonomy" id="2592652"/>
    <lineage>
        <taxon>Bacteria</taxon>
        <taxon>Bacillati</taxon>
        <taxon>Actinomycetota</taxon>
        <taxon>Actinomycetes</taxon>
        <taxon>Micrococcales</taxon>
        <taxon>Microbacteriaceae</taxon>
        <taxon>Agromyces</taxon>
    </lineage>
</organism>
<feature type="transmembrane region" description="Helical" evidence="1">
    <location>
        <begin position="57"/>
        <end position="77"/>
    </location>
</feature>
<dbReference type="GO" id="GO:0016020">
    <property type="term" value="C:membrane"/>
    <property type="evidence" value="ECO:0007669"/>
    <property type="project" value="TreeGrafter"/>
</dbReference>
<accession>A0A5C1YI36</accession>
<keyword evidence="3" id="KW-0808">Transferase</keyword>
<dbReference type="AlphaFoldDB" id="A0A5C1YI36"/>
<sequence>MAQVTQAPDSARSAPPPRLLGLDGWRGLGALGIVMGHIVISTVNASAISAAFTAVQPLHACLTMFFVLSGFLIYLPFASALVSGRRLPRTGRFLANRALRVFPAYLVIFLVVNFVFASSNTTNVQVAAVAEQSPLGTISDPGTLAANLLLVQSLSPDWISTGILPAWSLTSELGFYLAVPVLAALGVFIALRVRAPRVVAVFVPGVILLALGLAANITLVASSVGLDADALAARTWGRTWEAVLLHSTIGCADGFGIGALAAAVLAMLQSGKLRLPSPTVVRASWVMVALLAAIALTFHVNDLVWAFTLTTAVGSAIAMLLLAIAPAVGDPSRNVLVRLFEWRPARFLGLISLSLYLWHYPVLYWVHQHGLRIHDYPSLLSVGSLVVALSLVLSTATYFLVEAPTSRVLRRRRPSAGPELIAVGAATAHPARPQTDGPVVPVVVPQARLIGRMTAAFRRGTAA</sequence>
<feature type="transmembrane region" description="Helical" evidence="1">
    <location>
        <begin position="28"/>
        <end position="51"/>
    </location>
</feature>
<feature type="transmembrane region" description="Helical" evidence="1">
    <location>
        <begin position="98"/>
        <end position="116"/>
    </location>
</feature>
<dbReference type="PANTHER" id="PTHR23028">
    <property type="entry name" value="ACETYLTRANSFERASE"/>
    <property type="match status" value="1"/>
</dbReference>
<keyword evidence="3" id="KW-0012">Acyltransferase</keyword>
<dbReference type="Proteomes" id="UP000324678">
    <property type="component" value="Chromosome"/>
</dbReference>
<dbReference type="KEGG" id="ail:FLP10_12195"/>
<feature type="transmembrane region" description="Helical" evidence="1">
    <location>
        <begin position="304"/>
        <end position="326"/>
    </location>
</feature>
<feature type="transmembrane region" description="Helical" evidence="1">
    <location>
        <begin position="379"/>
        <end position="401"/>
    </location>
</feature>
<keyword evidence="1" id="KW-0472">Membrane</keyword>
<keyword evidence="1" id="KW-0812">Transmembrane</keyword>
<feature type="transmembrane region" description="Helical" evidence="1">
    <location>
        <begin position="347"/>
        <end position="367"/>
    </location>
</feature>
<protein>
    <submittedName>
        <fullName evidence="3">Acyltransferase</fullName>
    </submittedName>
</protein>
<feature type="domain" description="Acyltransferase 3" evidence="2">
    <location>
        <begin position="20"/>
        <end position="394"/>
    </location>
</feature>
<proteinExistence type="predicted"/>
<evidence type="ECO:0000313" key="3">
    <source>
        <dbReference type="EMBL" id="QEO15090.1"/>
    </source>
</evidence>
<feature type="transmembrane region" description="Helical" evidence="1">
    <location>
        <begin position="173"/>
        <end position="191"/>
    </location>
</feature>
<evidence type="ECO:0000259" key="2">
    <source>
        <dbReference type="Pfam" id="PF01757"/>
    </source>
</evidence>
<feature type="transmembrane region" description="Helical" evidence="1">
    <location>
        <begin position="198"/>
        <end position="224"/>
    </location>
</feature>
<evidence type="ECO:0000256" key="1">
    <source>
        <dbReference type="SAM" id="Phobius"/>
    </source>
</evidence>